<dbReference type="KEGG" id="osu:NT6N_16850"/>
<sequence length="227" mass="23392">MKYTKYTLNLAGAAVIAAAGFSSVEAATIISLPLGVQGRAIDNAPSGSPTGDGSGDAFNGGAAQAGAYGSGVDLVAVFSFQMTGLNPADILSADFITTQDNTNFSDGTTFDLTANIVRASSTSTGLASDFQTVDTVLMNNFENGHVAGSVSLDPSGENTLANWLQTNWVEDDWVFISLSTGVNMEPGGTNNLHNYSGSQLLVDTVPEPSSTALLGLGGIALLMRRRK</sequence>
<reference evidence="3" key="1">
    <citation type="submission" date="2024-07" db="EMBL/GenBank/DDBJ databases">
        <title>Complete genome sequence of Verrucomicrobiaceae bacterium NT6N.</title>
        <authorList>
            <person name="Huang C."/>
            <person name="Takami H."/>
            <person name="Hamasaki K."/>
        </authorList>
    </citation>
    <scope>NUCLEOTIDE SEQUENCE</scope>
    <source>
        <strain evidence="3">NT6N</strain>
    </source>
</reference>
<evidence type="ECO:0000313" key="3">
    <source>
        <dbReference type="EMBL" id="BDS06645.1"/>
    </source>
</evidence>
<keyword evidence="1" id="KW-0732">Signal</keyword>
<dbReference type="InterPro" id="IPR013424">
    <property type="entry name" value="Ice-binding_C"/>
</dbReference>
<feature type="domain" description="Ice-binding protein C-terminal" evidence="2">
    <location>
        <begin position="204"/>
        <end position="226"/>
    </location>
</feature>
<protein>
    <recommendedName>
        <fullName evidence="2">Ice-binding protein C-terminal domain-containing protein</fullName>
    </recommendedName>
</protein>
<dbReference type="NCBIfam" id="TIGR02595">
    <property type="entry name" value="PEP_CTERM"/>
    <property type="match status" value="1"/>
</dbReference>
<proteinExistence type="predicted"/>
<organism evidence="3">
    <name type="scientific">Oceaniferula spumae</name>
    <dbReference type="NCBI Taxonomy" id="2979115"/>
    <lineage>
        <taxon>Bacteria</taxon>
        <taxon>Pseudomonadati</taxon>
        <taxon>Verrucomicrobiota</taxon>
        <taxon>Verrucomicrobiia</taxon>
        <taxon>Verrucomicrobiales</taxon>
        <taxon>Verrucomicrobiaceae</taxon>
        <taxon>Oceaniferula</taxon>
    </lineage>
</organism>
<accession>A0AAT9FL00</accession>
<evidence type="ECO:0000259" key="2">
    <source>
        <dbReference type="Pfam" id="PF07589"/>
    </source>
</evidence>
<dbReference type="AlphaFoldDB" id="A0AAT9FL00"/>
<dbReference type="EMBL" id="AP026866">
    <property type="protein sequence ID" value="BDS06645.1"/>
    <property type="molecule type" value="Genomic_DNA"/>
</dbReference>
<feature type="chain" id="PRO_5043624968" description="Ice-binding protein C-terminal domain-containing protein" evidence="1">
    <location>
        <begin position="27"/>
        <end position="227"/>
    </location>
</feature>
<feature type="signal peptide" evidence="1">
    <location>
        <begin position="1"/>
        <end position="26"/>
    </location>
</feature>
<evidence type="ECO:0000256" key="1">
    <source>
        <dbReference type="SAM" id="SignalP"/>
    </source>
</evidence>
<gene>
    <name evidence="3" type="ORF">NT6N_16850</name>
</gene>
<name>A0AAT9FL00_9BACT</name>
<dbReference type="Pfam" id="PF07589">
    <property type="entry name" value="PEP-CTERM"/>
    <property type="match status" value="1"/>
</dbReference>